<dbReference type="Gene3D" id="2.40.10.230">
    <property type="entry name" value="Probable tRNA pseudouridine synthase domain"/>
    <property type="match status" value="1"/>
</dbReference>
<dbReference type="InterPro" id="IPR038664">
    <property type="entry name" value="Gar1/Naf1_Cbf5-bd_sf"/>
</dbReference>
<keyword evidence="2" id="KW-1185">Reference proteome</keyword>
<dbReference type="RefSeq" id="WP_188977212.1">
    <property type="nucleotide sequence ID" value="NZ_BMPG01000002.1"/>
</dbReference>
<name>A0A830FKX3_9EURY</name>
<protein>
    <submittedName>
        <fullName evidence="1">H/ACA RNA-protein complex protein Gar1</fullName>
    </submittedName>
</protein>
<dbReference type="OrthoDB" id="60264at2157"/>
<dbReference type="Proteomes" id="UP000607197">
    <property type="component" value="Unassembled WGS sequence"/>
</dbReference>
<dbReference type="AlphaFoldDB" id="A0A830FKX3"/>
<evidence type="ECO:0000313" key="2">
    <source>
        <dbReference type="Proteomes" id="UP000607197"/>
    </source>
</evidence>
<proteinExistence type="predicted"/>
<sequence>MKKAGEGVRTAQGLLVVRAPGEDHADIGDFLLDDQLDEIGRVVDVFGPVDRPYVAVTPNAGERPASYLGKSLYRR</sequence>
<reference evidence="1" key="1">
    <citation type="journal article" date="2014" name="Int. J. Syst. Evol. Microbiol.">
        <title>Complete genome sequence of Corynebacterium casei LMG S-19264T (=DSM 44701T), isolated from a smear-ripened cheese.</title>
        <authorList>
            <consortium name="US DOE Joint Genome Institute (JGI-PGF)"/>
            <person name="Walter F."/>
            <person name="Albersmeier A."/>
            <person name="Kalinowski J."/>
            <person name="Ruckert C."/>
        </authorList>
    </citation>
    <scope>NUCLEOTIDE SEQUENCE</scope>
    <source>
        <strain evidence="1">JCM 19596</strain>
    </source>
</reference>
<reference evidence="1" key="2">
    <citation type="submission" date="2020-09" db="EMBL/GenBank/DDBJ databases">
        <authorList>
            <person name="Sun Q."/>
            <person name="Ohkuma M."/>
        </authorList>
    </citation>
    <scope>NUCLEOTIDE SEQUENCE</scope>
    <source>
        <strain evidence="1">JCM 19596</strain>
    </source>
</reference>
<organism evidence="1 2">
    <name type="scientific">Halocalculus aciditolerans</name>
    <dbReference type="NCBI Taxonomy" id="1383812"/>
    <lineage>
        <taxon>Archaea</taxon>
        <taxon>Methanobacteriati</taxon>
        <taxon>Methanobacteriota</taxon>
        <taxon>Stenosarchaea group</taxon>
        <taxon>Halobacteria</taxon>
        <taxon>Halobacteriales</taxon>
        <taxon>Halobacteriaceae</taxon>
        <taxon>Halocalculus</taxon>
    </lineage>
</organism>
<dbReference type="EMBL" id="BMPG01000002">
    <property type="protein sequence ID" value="GGL56534.1"/>
    <property type="molecule type" value="Genomic_DNA"/>
</dbReference>
<comment type="caution">
    <text evidence="1">The sequence shown here is derived from an EMBL/GenBank/DDBJ whole genome shotgun (WGS) entry which is preliminary data.</text>
</comment>
<dbReference type="SUPFAM" id="SSF50447">
    <property type="entry name" value="Translation proteins"/>
    <property type="match status" value="1"/>
</dbReference>
<gene>
    <name evidence="1" type="ORF">GCM10009039_13330</name>
</gene>
<evidence type="ECO:0000313" key="1">
    <source>
        <dbReference type="EMBL" id="GGL56534.1"/>
    </source>
</evidence>
<accession>A0A830FKX3</accession>
<dbReference type="InterPro" id="IPR009000">
    <property type="entry name" value="Transl_B-barrel_sf"/>
</dbReference>